<dbReference type="GO" id="GO:0042113">
    <property type="term" value="P:B cell activation"/>
    <property type="evidence" value="ECO:0007669"/>
    <property type="project" value="TreeGrafter"/>
</dbReference>
<feature type="domain" description="Ig-like" evidence="1">
    <location>
        <begin position="200"/>
        <end position="277"/>
    </location>
</feature>
<dbReference type="PANTHER" id="PTHR46958">
    <property type="entry name" value="B-CELL RECEPTOR CD22"/>
    <property type="match status" value="1"/>
</dbReference>
<dbReference type="GO" id="GO:0019903">
    <property type="term" value="F:protein phosphatase binding"/>
    <property type="evidence" value="ECO:0007669"/>
    <property type="project" value="TreeGrafter"/>
</dbReference>
<dbReference type="PROSITE" id="PS50835">
    <property type="entry name" value="IG_LIKE"/>
    <property type="match status" value="3"/>
</dbReference>
<dbReference type="SUPFAM" id="SSF48726">
    <property type="entry name" value="Immunoglobulin"/>
    <property type="match status" value="3"/>
</dbReference>
<dbReference type="CDD" id="cd00096">
    <property type="entry name" value="Ig"/>
    <property type="match status" value="1"/>
</dbReference>
<dbReference type="InterPro" id="IPR036179">
    <property type="entry name" value="Ig-like_dom_sf"/>
</dbReference>
<dbReference type="GO" id="GO:0042609">
    <property type="term" value="F:CD4 receptor binding"/>
    <property type="evidence" value="ECO:0007669"/>
    <property type="project" value="TreeGrafter"/>
</dbReference>
<dbReference type="PANTHER" id="PTHR46958:SF1">
    <property type="entry name" value="B-CELL RECEPTOR CD22"/>
    <property type="match status" value="1"/>
</dbReference>
<dbReference type="InterPro" id="IPR013783">
    <property type="entry name" value="Ig-like_fold"/>
</dbReference>
<evidence type="ECO:0000259" key="1">
    <source>
        <dbReference type="PROSITE" id="PS50835"/>
    </source>
</evidence>
<organism evidence="2 3">
    <name type="scientific">Phrynocephalus forsythii</name>
    <dbReference type="NCBI Taxonomy" id="171643"/>
    <lineage>
        <taxon>Eukaryota</taxon>
        <taxon>Metazoa</taxon>
        <taxon>Chordata</taxon>
        <taxon>Craniata</taxon>
        <taxon>Vertebrata</taxon>
        <taxon>Euteleostomi</taxon>
        <taxon>Lepidosauria</taxon>
        <taxon>Squamata</taxon>
        <taxon>Bifurcata</taxon>
        <taxon>Unidentata</taxon>
        <taxon>Episquamata</taxon>
        <taxon>Toxicofera</taxon>
        <taxon>Iguania</taxon>
        <taxon>Acrodonta</taxon>
        <taxon>Agamidae</taxon>
        <taxon>Agaminae</taxon>
        <taxon>Phrynocephalus</taxon>
    </lineage>
</organism>
<dbReference type="GO" id="GO:0009897">
    <property type="term" value="C:external side of plasma membrane"/>
    <property type="evidence" value="ECO:0007669"/>
    <property type="project" value="TreeGrafter"/>
</dbReference>
<dbReference type="GO" id="GO:0030888">
    <property type="term" value="P:regulation of B cell proliferation"/>
    <property type="evidence" value="ECO:0007669"/>
    <property type="project" value="TreeGrafter"/>
</dbReference>
<feature type="domain" description="Ig-like" evidence="1">
    <location>
        <begin position="20"/>
        <end position="103"/>
    </location>
</feature>
<dbReference type="AlphaFoldDB" id="A0A9Q0X6Z1"/>
<dbReference type="EMBL" id="JAPFRF010000023">
    <property type="protein sequence ID" value="KAJ7304038.1"/>
    <property type="molecule type" value="Genomic_DNA"/>
</dbReference>
<keyword evidence="3" id="KW-1185">Reference proteome</keyword>
<dbReference type="Gene3D" id="2.60.40.10">
    <property type="entry name" value="Immunoglobulins"/>
    <property type="match status" value="3"/>
</dbReference>
<evidence type="ECO:0000313" key="2">
    <source>
        <dbReference type="EMBL" id="KAJ7304038.1"/>
    </source>
</evidence>
<protein>
    <recommendedName>
        <fullName evidence="1">Ig-like domain-containing protein</fullName>
    </recommendedName>
</protein>
<dbReference type="GO" id="GO:0070062">
    <property type="term" value="C:extracellular exosome"/>
    <property type="evidence" value="ECO:0007669"/>
    <property type="project" value="TreeGrafter"/>
</dbReference>
<dbReference type="Proteomes" id="UP001142489">
    <property type="component" value="Unassembled WGS sequence"/>
</dbReference>
<sequence>MAALLVLRAQLGRDEQPDAPKGVELIADPGTTLREGEKLSLECLVKSSNPAVLELQWWKNNHRTSGRIYGNRMEIGPLGRQHSGRYRCKARNKFGTTESKELTIDVQYPPKETKSPFRSRTIKENDTITLECSFIAKPPITKYEWYKKPSTSAIGSQKQLHFQAIRPSDSGTYYCQVYNPIGGSNSSLVMLDVHYPPKEPQISFSRSTVQGKDAVSLHCWSTARPPITHYEWYKCPAEDIFSSQQELHFQAIQPNDSGGYYCKAYNPIGQSNSSVLTLNIHGADVCN</sequence>
<dbReference type="GO" id="GO:0033691">
    <property type="term" value="F:sialic acid binding"/>
    <property type="evidence" value="ECO:0007669"/>
    <property type="project" value="TreeGrafter"/>
</dbReference>
<dbReference type="InterPro" id="IPR007110">
    <property type="entry name" value="Ig-like_dom"/>
</dbReference>
<dbReference type="Pfam" id="PF13927">
    <property type="entry name" value="Ig_3"/>
    <property type="match status" value="3"/>
</dbReference>
<dbReference type="SMART" id="SM00408">
    <property type="entry name" value="IGc2"/>
    <property type="match status" value="3"/>
</dbReference>
<reference evidence="2" key="1">
    <citation type="journal article" date="2023" name="DNA Res.">
        <title>Chromosome-level genome assembly of Phrynocephalus forsythii using third-generation DNA sequencing and Hi-C analysis.</title>
        <authorList>
            <person name="Qi Y."/>
            <person name="Zhao W."/>
            <person name="Zhao Y."/>
            <person name="Niu C."/>
            <person name="Cao S."/>
            <person name="Zhang Y."/>
        </authorList>
    </citation>
    <scope>NUCLEOTIDE SEQUENCE</scope>
    <source>
        <tissue evidence="2">Muscle</tissue>
    </source>
</reference>
<proteinExistence type="predicted"/>
<gene>
    <name evidence="2" type="ORF">JRQ81_011558</name>
</gene>
<accession>A0A9Q0X6Z1</accession>
<dbReference type="GO" id="GO:0050859">
    <property type="term" value="P:negative regulation of B cell receptor signaling pathway"/>
    <property type="evidence" value="ECO:0007669"/>
    <property type="project" value="TreeGrafter"/>
</dbReference>
<comment type="caution">
    <text evidence="2">The sequence shown here is derived from an EMBL/GenBank/DDBJ whole genome shotgun (WGS) entry which is preliminary data.</text>
</comment>
<feature type="domain" description="Ig-like" evidence="1">
    <location>
        <begin position="110"/>
        <end position="194"/>
    </location>
</feature>
<dbReference type="InterPro" id="IPR003598">
    <property type="entry name" value="Ig_sub2"/>
</dbReference>
<dbReference type="OrthoDB" id="9448246at2759"/>
<dbReference type="SMART" id="SM00409">
    <property type="entry name" value="IG"/>
    <property type="match status" value="3"/>
</dbReference>
<dbReference type="InterPro" id="IPR003599">
    <property type="entry name" value="Ig_sub"/>
</dbReference>
<dbReference type="GO" id="GO:0055037">
    <property type="term" value="C:recycling endosome"/>
    <property type="evidence" value="ECO:0007669"/>
    <property type="project" value="TreeGrafter"/>
</dbReference>
<evidence type="ECO:0000313" key="3">
    <source>
        <dbReference type="Proteomes" id="UP001142489"/>
    </source>
</evidence>
<name>A0A9Q0X6Z1_9SAUR</name>
<dbReference type="GO" id="GO:0005769">
    <property type="term" value="C:early endosome"/>
    <property type="evidence" value="ECO:0007669"/>
    <property type="project" value="TreeGrafter"/>
</dbReference>